<feature type="compositionally biased region" description="Basic and acidic residues" evidence="1">
    <location>
        <begin position="17"/>
        <end position="39"/>
    </location>
</feature>
<dbReference type="HOGENOM" id="CLU_3098032_0_0_0"/>
<evidence type="ECO:0000313" key="2">
    <source>
        <dbReference type="EMBL" id="AFD26747.1"/>
    </source>
</evidence>
<accession>H8GV71</accession>
<dbReference type="KEGG" id="dgo:DGo_CA2819"/>
<sequence length="51" mass="5744">MHFIYRTSLPLKGRVSQGREHSARRPARPEPCPRGEGRHASVIAPILKLRG</sequence>
<evidence type="ECO:0000313" key="3">
    <source>
        <dbReference type="Proteomes" id="UP000007575"/>
    </source>
</evidence>
<keyword evidence="3" id="KW-1185">Reference proteome</keyword>
<dbReference type="EMBL" id="CP002191">
    <property type="protein sequence ID" value="AFD26747.1"/>
    <property type="molecule type" value="Genomic_DNA"/>
</dbReference>
<gene>
    <name evidence="2" type="ordered locus">DGo_CA2819</name>
</gene>
<protein>
    <submittedName>
        <fullName evidence="2">Uncharacterized protein</fullName>
    </submittedName>
</protein>
<feature type="region of interest" description="Disordered" evidence="1">
    <location>
        <begin position="1"/>
        <end position="39"/>
    </location>
</feature>
<dbReference type="PATRIC" id="fig|745776.4.peg.2896"/>
<reference evidence="2 3" key="1">
    <citation type="journal article" date="2012" name="PLoS ONE">
        <title>Genome sequence and transcriptome analysis of the radioresistant bacterium Deinococcus gobiensis: insights into the extreme environmental adaptations.</title>
        <authorList>
            <person name="Yuan M."/>
            <person name="Chen M."/>
            <person name="Zhang W."/>
            <person name="Lu W."/>
            <person name="Wang J."/>
            <person name="Yang M."/>
            <person name="Zhao P."/>
            <person name="Tang R."/>
            <person name="Li X."/>
            <person name="Hao Y."/>
            <person name="Zhou Z."/>
            <person name="Zhan Y."/>
            <person name="Yu H."/>
            <person name="Teng C."/>
            <person name="Yan Y."/>
            <person name="Ping S."/>
            <person name="Wang Y."/>
            <person name="Lin M."/>
        </authorList>
    </citation>
    <scope>NUCLEOTIDE SEQUENCE [LARGE SCALE GENOMIC DNA]</scope>
    <source>
        <strain evidence="2 3">I-0</strain>
    </source>
</reference>
<organism evidence="2 3">
    <name type="scientific">Deinococcus gobiensis (strain DSM 21396 / JCM 16679 / CGMCC 1.7299 / I-0)</name>
    <dbReference type="NCBI Taxonomy" id="745776"/>
    <lineage>
        <taxon>Bacteria</taxon>
        <taxon>Thermotogati</taxon>
        <taxon>Deinococcota</taxon>
        <taxon>Deinococci</taxon>
        <taxon>Deinococcales</taxon>
        <taxon>Deinococcaceae</taxon>
        <taxon>Deinococcus</taxon>
    </lineage>
</organism>
<proteinExistence type="predicted"/>
<evidence type="ECO:0000256" key="1">
    <source>
        <dbReference type="SAM" id="MobiDB-lite"/>
    </source>
</evidence>
<dbReference type="Proteomes" id="UP000007575">
    <property type="component" value="Chromosome"/>
</dbReference>
<dbReference type="AlphaFoldDB" id="H8GV71"/>
<name>H8GV71_DEIGI</name>